<dbReference type="Gene3D" id="3.30.450.20">
    <property type="entry name" value="PAS domain"/>
    <property type="match status" value="1"/>
</dbReference>
<dbReference type="SMART" id="SM00091">
    <property type="entry name" value="PAS"/>
    <property type="match status" value="1"/>
</dbReference>
<evidence type="ECO:0000259" key="15">
    <source>
        <dbReference type="PROSITE" id="PS50112"/>
    </source>
</evidence>
<dbReference type="SUPFAM" id="SSF55785">
    <property type="entry name" value="PYP-like sensor domain (PAS domain)"/>
    <property type="match status" value="1"/>
</dbReference>
<dbReference type="InterPro" id="IPR004089">
    <property type="entry name" value="MCPsignal_dom"/>
</dbReference>
<dbReference type="PANTHER" id="PTHR43531">
    <property type="entry name" value="PROTEIN ICFG"/>
    <property type="match status" value="1"/>
</dbReference>
<accession>A0A1N7SCJ1</accession>
<dbReference type="CDD" id="cd00130">
    <property type="entry name" value="PAS"/>
    <property type="match status" value="1"/>
</dbReference>
<evidence type="ECO:0000256" key="1">
    <source>
        <dbReference type="ARBA" id="ARBA00004429"/>
    </source>
</evidence>
<comment type="subcellular location">
    <subcellularLocation>
        <location evidence="1">Cell inner membrane</location>
        <topology evidence="1">Multi-pass membrane protein</topology>
    </subcellularLocation>
</comment>
<dbReference type="PROSITE" id="PS50111">
    <property type="entry name" value="CHEMOTAXIS_TRANSDUC_2"/>
    <property type="match status" value="1"/>
</dbReference>
<feature type="domain" description="Methyl-accepting transducer" evidence="14">
    <location>
        <begin position="315"/>
        <end position="544"/>
    </location>
</feature>
<evidence type="ECO:0000313" key="17">
    <source>
        <dbReference type="EMBL" id="SIT45071.1"/>
    </source>
</evidence>
<dbReference type="InterPro" id="IPR051310">
    <property type="entry name" value="MCP_chemotaxis"/>
</dbReference>
<evidence type="ECO:0000256" key="8">
    <source>
        <dbReference type="ARBA" id="ARBA00023136"/>
    </source>
</evidence>
<keyword evidence="8 13" id="KW-0472">Membrane</keyword>
<evidence type="ECO:0000313" key="18">
    <source>
        <dbReference type="Proteomes" id="UP000195569"/>
    </source>
</evidence>
<keyword evidence="17" id="KW-0675">Receptor</keyword>
<comment type="similarity">
    <text evidence="9">Belongs to the methyl-accepting chemotaxis (MCP) protein family.</text>
</comment>
<dbReference type="SUPFAM" id="SSF58104">
    <property type="entry name" value="Methyl-accepting chemotaxis protein (MCP) signaling domain"/>
    <property type="match status" value="1"/>
</dbReference>
<evidence type="ECO:0000259" key="14">
    <source>
        <dbReference type="PROSITE" id="PS50111"/>
    </source>
</evidence>
<evidence type="ECO:0000256" key="9">
    <source>
        <dbReference type="ARBA" id="ARBA00029447"/>
    </source>
</evidence>
<evidence type="ECO:0000256" key="3">
    <source>
        <dbReference type="ARBA" id="ARBA00022481"/>
    </source>
</evidence>
<dbReference type="FunFam" id="3.30.450.20:FF:000046">
    <property type="entry name" value="Aerotaxis sensor receptor"/>
    <property type="match status" value="1"/>
</dbReference>
<dbReference type="EMBL" id="CYGY02000046">
    <property type="protein sequence ID" value="SIT45071.1"/>
    <property type="molecule type" value="Genomic_DNA"/>
</dbReference>
<dbReference type="InterPro" id="IPR003660">
    <property type="entry name" value="HAMP_dom"/>
</dbReference>
<dbReference type="CDD" id="cd11386">
    <property type="entry name" value="MCP_signal"/>
    <property type="match status" value="1"/>
</dbReference>
<keyword evidence="5" id="KW-0997">Cell inner membrane</keyword>
<name>A0A1N7SCJ1_9BURK</name>
<dbReference type="NCBIfam" id="TIGR00229">
    <property type="entry name" value="sensory_box"/>
    <property type="match status" value="1"/>
</dbReference>
<keyword evidence="7 13" id="KW-1133">Transmembrane helix</keyword>
<gene>
    <name evidence="17" type="ORF">BN2476_460016</name>
</gene>
<dbReference type="SMART" id="SM00283">
    <property type="entry name" value="MA"/>
    <property type="match status" value="1"/>
</dbReference>
<feature type="region of interest" description="Disordered" evidence="12">
    <location>
        <begin position="563"/>
        <end position="599"/>
    </location>
</feature>
<feature type="transmembrane region" description="Helical" evidence="13">
    <location>
        <begin position="238"/>
        <end position="257"/>
    </location>
</feature>
<dbReference type="SMART" id="SM00304">
    <property type="entry name" value="HAMP"/>
    <property type="match status" value="1"/>
</dbReference>
<keyword evidence="11" id="KW-0175">Coiled coil</keyword>
<dbReference type="GO" id="GO:0007165">
    <property type="term" value="P:signal transduction"/>
    <property type="evidence" value="ECO:0007669"/>
    <property type="project" value="UniProtKB-KW"/>
</dbReference>
<dbReference type="PROSITE" id="PS50112">
    <property type="entry name" value="PAS"/>
    <property type="match status" value="1"/>
</dbReference>
<keyword evidence="4" id="KW-0145">Chemotaxis</keyword>
<organism evidence="17 18">
    <name type="scientific">Paraburkholderia piptadeniae</name>
    <dbReference type="NCBI Taxonomy" id="1701573"/>
    <lineage>
        <taxon>Bacteria</taxon>
        <taxon>Pseudomonadati</taxon>
        <taxon>Pseudomonadota</taxon>
        <taxon>Betaproteobacteria</taxon>
        <taxon>Burkholderiales</taxon>
        <taxon>Burkholderiaceae</taxon>
        <taxon>Paraburkholderia</taxon>
    </lineage>
</organism>
<dbReference type="CDD" id="cd06225">
    <property type="entry name" value="HAMP"/>
    <property type="match status" value="1"/>
</dbReference>
<evidence type="ECO:0000256" key="2">
    <source>
        <dbReference type="ARBA" id="ARBA00022475"/>
    </source>
</evidence>
<dbReference type="GO" id="GO:0052131">
    <property type="term" value="P:positive aerotaxis"/>
    <property type="evidence" value="ECO:0007669"/>
    <property type="project" value="UniProtKB-ARBA"/>
</dbReference>
<dbReference type="Gene3D" id="1.10.287.950">
    <property type="entry name" value="Methyl-accepting chemotaxis protein"/>
    <property type="match status" value="1"/>
</dbReference>
<dbReference type="GO" id="GO:0005886">
    <property type="term" value="C:plasma membrane"/>
    <property type="evidence" value="ECO:0007669"/>
    <property type="project" value="UniProtKB-SubCell"/>
</dbReference>
<evidence type="ECO:0000256" key="10">
    <source>
        <dbReference type="PROSITE-ProRule" id="PRU00284"/>
    </source>
</evidence>
<feature type="domain" description="PAS" evidence="15">
    <location>
        <begin position="63"/>
        <end position="102"/>
    </location>
</feature>
<dbReference type="AlphaFoldDB" id="A0A1N7SCJ1"/>
<dbReference type="PANTHER" id="PTHR43531:SF7">
    <property type="entry name" value="AEROTAXIS RECEPTOR"/>
    <property type="match status" value="1"/>
</dbReference>
<keyword evidence="3" id="KW-0488">Methylation</keyword>
<dbReference type="Pfam" id="PF00015">
    <property type="entry name" value="MCPsignal"/>
    <property type="match status" value="1"/>
</dbReference>
<evidence type="ECO:0000256" key="11">
    <source>
        <dbReference type="SAM" id="Coils"/>
    </source>
</evidence>
<dbReference type="GO" id="GO:0004888">
    <property type="term" value="F:transmembrane signaling receptor activity"/>
    <property type="evidence" value="ECO:0007669"/>
    <property type="project" value="TreeGrafter"/>
</dbReference>
<evidence type="ECO:0000256" key="7">
    <source>
        <dbReference type="ARBA" id="ARBA00022989"/>
    </source>
</evidence>
<dbReference type="InterPro" id="IPR000014">
    <property type="entry name" value="PAS"/>
</dbReference>
<dbReference type="InterPro" id="IPR035965">
    <property type="entry name" value="PAS-like_dom_sf"/>
</dbReference>
<protein>
    <submittedName>
        <fullName evidence="17">Aerotaxis sensor receptor protein</fullName>
    </submittedName>
</protein>
<feature type="domain" description="HAMP" evidence="16">
    <location>
        <begin position="258"/>
        <end position="310"/>
    </location>
</feature>
<keyword evidence="18" id="KW-1185">Reference proteome</keyword>
<dbReference type="FunFam" id="1.10.287.950:FF:000001">
    <property type="entry name" value="Methyl-accepting chemotaxis sensory transducer"/>
    <property type="match status" value="1"/>
</dbReference>
<dbReference type="InterPro" id="IPR013655">
    <property type="entry name" value="PAS_fold_3"/>
</dbReference>
<dbReference type="PROSITE" id="PS50885">
    <property type="entry name" value="HAMP"/>
    <property type="match status" value="1"/>
</dbReference>
<evidence type="ECO:0000256" key="4">
    <source>
        <dbReference type="ARBA" id="ARBA00022500"/>
    </source>
</evidence>
<evidence type="ECO:0000256" key="5">
    <source>
        <dbReference type="ARBA" id="ARBA00022519"/>
    </source>
</evidence>
<feature type="transmembrane region" description="Helical" evidence="13">
    <location>
        <begin position="213"/>
        <end position="232"/>
    </location>
</feature>
<comment type="caution">
    <text evidence="17">The sequence shown here is derived from an EMBL/GenBank/DDBJ whole genome shotgun (WGS) entry which is preliminary data.</text>
</comment>
<evidence type="ECO:0000256" key="13">
    <source>
        <dbReference type="SAM" id="Phobius"/>
    </source>
</evidence>
<evidence type="ECO:0000256" key="6">
    <source>
        <dbReference type="ARBA" id="ARBA00022692"/>
    </source>
</evidence>
<reference evidence="17" key="1">
    <citation type="submission" date="2016-12" db="EMBL/GenBank/DDBJ databases">
        <authorList>
            <person name="Moulin L."/>
        </authorList>
    </citation>
    <scope>NUCLEOTIDE SEQUENCE [LARGE SCALE GENOMIC DNA]</scope>
    <source>
        <strain evidence="17">STM 7183</strain>
    </source>
</reference>
<dbReference type="Pfam" id="PF00672">
    <property type="entry name" value="HAMP"/>
    <property type="match status" value="1"/>
</dbReference>
<keyword evidence="10" id="KW-0807">Transducer</keyword>
<dbReference type="Pfam" id="PF08447">
    <property type="entry name" value="PAS_3"/>
    <property type="match status" value="1"/>
</dbReference>
<proteinExistence type="inferred from homology"/>
<feature type="compositionally biased region" description="Low complexity" evidence="12">
    <location>
        <begin position="573"/>
        <end position="586"/>
    </location>
</feature>
<keyword evidence="6 13" id="KW-0812">Transmembrane</keyword>
<feature type="coiled-coil region" evidence="11">
    <location>
        <begin position="522"/>
        <end position="553"/>
    </location>
</feature>
<sequence length="599" mass="63673">MPRCTLTRLEYQEYLKPRGALPLNHGDLIGCAGIRQSRANNAMRNNQPVTQNEYDYPSSQMLVSATDLKGKIQYCNPAFIAVSGYPREELIGQPHNLIRHPDMPAEAFADMWTTIRAGHPWSALVKNRRKNGDHYWVRASVTPVVENGTPVGYLSVRVKPGREEVHNAQALYAKMRAGEAHGYRLHRGVVVRTGLVGRLQVLMRLPVATRATIGYMVAPVALLAAGLAAWGGLPPMPFWIAFGVTAATSAAAAYLLSRHLAQPVDSMSTFATRMAAGDLTQDLTIARHDDLGDVLQALNQLKANLAAIVFDVRSQIGGMLDAAHEISTGNVDLARRTEMQAASLEETAATMEQLTTTVQANADTTVRALDLARDAQAAAALGGQVAQQVEQTMAGITEASKRIADITGVIDGIAFQTNILALNAAVEAARAGEAGRSFAVVASEVRMLAQRCAASSKEIKQVIDTTVSEVSQGTELVARTTAQMAVIDEAVARVSSLIVEVANASSEQADGISQINQAVSHLDSATQQNAALVEQAAETAQRLAEQADVLDEAVRLFTVSGAPASRAPRKAPTRAAAPPRSPATPAHTVRAGSGADVLV</sequence>
<dbReference type="Proteomes" id="UP000195569">
    <property type="component" value="Unassembled WGS sequence"/>
</dbReference>
<evidence type="ECO:0000259" key="16">
    <source>
        <dbReference type="PROSITE" id="PS50885"/>
    </source>
</evidence>
<keyword evidence="2" id="KW-1003">Cell membrane</keyword>
<evidence type="ECO:0000256" key="12">
    <source>
        <dbReference type="SAM" id="MobiDB-lite"/>
    </source>
</evidence>